<dbReference type="AlphaFoldDB" id="A0A6H0Y621"/>
<dbReference type="EMBL" id="CP051143">
    <property type="protein sequence ID" value="QIX02436.1"/>
    <property type="molecule type" value="Genomic_DNA"/>
</dbReference>
<evidence type="ECO:0000313" key="3">
    <source>
        <dbReference type="Proteomes" id="UP000503462"/>
    </source>
</evidence>
<reference evidence="2 3" key="1">
    <citation type="journal article" date="2016" name="Sci. Rep.">
        <title>Peltaster fructicola genome reveals evolution from an invasive phytopathogen to an ectophytic parasite.</title>
        <authorList>
            <person name="Xu C."/>
            <person name="Chen H."/>
            <person name="Gleason M.L."/>
            <person name="Xu J.R."/>
            <person name="Liu H."/>
            <person name="Zhang R."/>
            <person name="Sun G."/>
        </authorList>
    </citation>
    <scope>NUCLEOTIDE SEQUENCE [LARGE SCALE GENOMIC DNA]</scope>
    <source>
        <strain evidence="2 3">LNHT1506</strain>
    </source>
</reference>
<proteinExistence type="predicted"/>
<name>A0A6H0Y621_9PEZI</name>
<gene>
    <name evidence="2" type="ORF">AMS68_007953</name>
</gene>
<keyword evidence="3" id="KW-1185">Reference proteome</keyword>
<evidence type="ECO:0000256" key="1">
    <source>
        <dbReference type="SAM" id="MobiDB-lite"/>
    </source>
</evidence>
<feature type="region of interest" description="Disordered" evidence="1">
    <location>
        <begin position="220"/>
        <end position="243"/>
    </location>
</feature>
<feature type="compositionally biased region" description="Basic and acidic residues" evidence="1">
    <location>
        <begin position="226"/>
        <end position="243"/>
    </location>
</feature>
<dbReference type="Proteomes" id="UP000503462">
    <property type="component" value="Chromosome 5"/>
</dbReference>
<protein>
    <submittedName>
        <fullName evidence="2">Uncharacterized protein</fullName>
    </submittedName>
</protein>
<accession>A0A6H0Y621</accession>
<sequence>MLRIRNDPRHSSVYHVDDLSLDYLKGALQRLARLAVCSDGMPSQPAARIYESVVHRVDCFERKKILSGTDATELRAKLETARRQPFADMLSDLAKDESRMASHSQVRHMESSQWTVPERHTLPGDPNPPWHELPAGNGLHLRRIARQRGAFKSGALPSGGFMLLNRGRKASEAVQKDVKDMLEEAKRCFDTYTNVNEVEDIDALGNLVWKKETGRRRRTHYGHSYENIEAKRDQQGQRNERAY</sequence>
<organism evidence="2 3">
    <name type="scientific">Peltaster fructicola</name>
    <dbReference type="NCBI Taxonomy" id="286661"/>
    <lineage>
        <taxon>Eukaryota</taxon>
        <taxon>Fungi</taxon>
        <taxon>Dikarya</taxon>
        <taxon>Ascomycota</taxon>
        <taxon>Pezizomycotina</taxon>
        <taxon>Dothideomycetes</taxon>
        <taxon>Dothideomycetes incertae sedis</taxon>
        <taxon>Peltaster</taxon>
    </lineage>
</organism>
<evidence type="ECO:0000313" key="2">
    <source>
        <dbReference type="EMBL" id="QIX02436.1"/>
    </source>
</evidence>
<dbReference type="OrthoDB" id="21470at2759"/>